<dbReference type="InterPro" id="IPR026902">
    <property type="entry name" value="RnfC_N"/>
</dbReference>
<dbReference type="EMBL" id="PVTK01000002">
    <property type="protein sequence ID" value="PRY65705.1"/>
    <property type="molecule type" value="Genomic_DNA"/>
</dbReference>
<dbReference type="SUPFAM" id="SSF142019">
    <property type="entry name" value="Nqo1 FMN-binding domain-like"/>
    <property type="match status" value="1"/>
</dbReference>
<dbReference type="GO" id="GO:0046872">
    <property type="term" value="F:metal ion binding"/>
    <property type="evidence" value="ECO:0007669"/>
    <property type="project" value="UniProtKB-KW"/>
</dbReference>
<dbReference type="AlphaFoldDB" id="A0A2T0V685"/>
<protein>
    <recommendedName>
        <fullName evidence="8">Ion-translocating oxidoreductase complex subunit C</fullName>
        <ecNumber evidence="8">7.-.-.-</ecNumber>
    </recommendedName>
    <alternativeName>
        <fullName evidence="8">Rnf electron transport complex subunit C</fullName>
    </alternativeName>
</protein>
<dbReference type="InterPro" id="IPR011538">
    <property type="entry name" value="Nuo51_FMN-bd"/>
</dbReference>
<dbReference type="PANTHER" id="PTHR43034">
    <property type="entry name" value="ION-TRANSLOCATING OXIDOREDUCTASE COMPLEX SUBUNIT C"/>
    <property type="match status" value="1"/>
</dbReference>
<dbReference type="GO" id="GO:0005886">
    <property type="term" value="C:plasma membrane"/>
    <property type="evidence" value="ECO:0007669"/>
    <property type="project" value="UniProtKB-SubCell"/>
</dbReference>
<dbReference type="OrthoDB" id="9767754at2"/>
<dbReference type="PROSITE" id="PS00198">
    <property type="entry name" value="4FE4S_FER_1"/>
    <property type="match status" value="1"/>
</dbReference>
<feature type="region of interest" description="Disordered" evidence="9">
    <location>
        <begin position="453"/>
        <end position="485"/>
    </location>
</feature>
<dbReference type="InterPro" id="IPR010208">
    <property type="entry name" value="Ion_transpt_RnfC/RsxC"/>
</dbReference>
<comment type="subunit">
    <text evidence="8">The complex is composed of six subunits: RnfA, RnfB, RnfC, RnfD, RnfE and RnfG.</text>
</comment>
<evidence type="ECO:0000313" key="12">
    <source>
        <dbReference type="Proteomes" id="UP000237647"/>
    </source>
</evidence>
<comment type="similarity">
    <text evidence="8">Belongs to the 4Fe4S bacterial-type ferredoxin family. RnfC subfamily.</text>
</comment>
<feature type="binding site" evidence="8">
    <location>
        <position position="402"/>
    </location>
    <ligand>
        <name>[4Fe-4S] cluster</name>
        <dbReference type="ChEBI" id="CHEBI:49883"/>
        <label>2</label>
    </ligand>
</feature>
<proteinExistence type="inferred from homology"/>
<keyword evidence="8" id="KW-1003">Cell membrane</keyword>
<feature type="binding site" evidence="8">
    <location>
        <position position="370"/>
    </location>
    <ligand>
        <name>[4Fe-4S] cluster</name>
        <dbReference type="ChEBI" id="CHEBI:49883"/>
        <label>2</label>
    </ligand>
</feature>
<evidence type="ECO:0000256" key="9">
    <source>
        <dbReference type="SAM" id="MobiDB-lite"/>
    </source>
</evidence>
<feature type="binding site" evidence="8">
    <location>
        <position position="360"/>
    </location>
    <ligand>
        <name>[4Fe-4S] cluster</name>
        <dbReference type="ChEBI" id="CHEBI:49883"/>
        <label>1</label>
    </ligand>
</feature>
<evidence type="ECO:0000256" key="1">
    <source>
        <dbReference type="ARBA" id="ARBA00022448"/>
    </source>
</evidence>
<keyword evidence="12" id="KW-1185">Reference proteome</keyword>
<dbReference type="Pfam" id="PF01512">
    <property type="entry name" value="Complex1_51K"/>
    <property type="match status" value="1"/>
</dbReference>
<comment type="cofactor">
    <cofactor evidence="8">
        <name>[4Fe-4S] cluster</name>
        <dbReference type="ChEBI" id="CHEBI:49883"/>
    </cofactor>
    <text evidence="8">Binds 2 [4Fe-4S] clusters per subunit.</text>
</comment>
<dbReference type="NCBIfam" id="NF003454">
    <property type="entry name" value="PRK05035.1"/>
    <property type="match status" value="1"/>
</dbReference>
<reference evidence="11 12" key="1">
    <citation type="submission" date="2018-03" db="EMBL/GenBank/DDBJ databases">
        <title>Genomic Encyclopedia of Type Strains, Phase III (KMG-III): the genomes of soil and plant-associated and newly described type strains.</title>
        <authorList>
            <person name="Whitman W."/>
        </authorList>
    </citation>
    <scope>NUCLEOTIDE SEQUENCE [LARGE SCALE GENOMIC DNA]</scope>
    <source>
        <strain evidence="11 12">CGMCC 1.12152</strain>
    </source>
</reference>
<evidence type="ECO:0000256" key="4">
    <source>
        <dbReference type="ARBA" id="ARBA00022737"/>
    </source>
</evidence>
<evidence type="ECO:0000256" key="8">
    <source>
        <dbReference type="HAMAP-Rule" id="MF_00461"/>
    </source>
</evidence>
<evidence type="ECO:0000313" key="11">
    <source>
        <dbReference type="EMBL" id="PRY65705.1"/>
    </source>
</evidence>
<sequence>MALTFDYQGGIYPPERKSRSSQASLQYAPLPARVTLPLRQHSGRPATACVTPGQHVQVGTLIARRDGLISADVHASISGTVTQVSEHAIQIESDNLDTRQPLAPLDWRETDALTLLARLDESGVVGLGGAGFPTQVKARVIERHAIDTLIINAAECEPYITADDITLQRYPGEVLEGAQLMASLCGAGQIVIGIEDNKPEAIAALKQAITQSRPAPITLGVIPIRYPSGSEKLLIKTLLNRTVPSLGLPADVGVLCHNPGTLLAALQAVRDGQPLVQRVVTLTGEAISRPGNYWVRLGTPIDELLAYAGLERSRLDKVVQGGPMMGSTLETLSAPATKTTNCLIAATQSELPPAPPASPCIRCGACENVCPVQLLPQQLHWYARAQEDDKLERYHLFDCIECGACSYVCPSHIPLVDDYREAKSRLRHQRIEAAKADHAKHRFEFRQARLAREEAEKQARRHARQAQNRPGAASSTEATAAPQADLRSLRIAQTAAKAAVRKAEKVLAREAQQAPNESHEDLEMQLATARENLKAADLQLAQARQSASAPEESP</sequence>
<dbReference type="GO" id="GO:0051539">
    <property type="term" value="F:4 iron, 4 sulfur cluster binding"/>
    <property type="evidence" value="ECO:0007669"/>
    <property type="project" value="UniProtKB-KW"/>
</dbReference>
<dbReference type="InterPro" id="IPR017896">
    <property type="entry name" value="4Fe4S_Fe-S-bd"/>
</dbReference>
<evidence type="ECO:0000256" key="7">
    <source>
        <dbReference type="ARBA" id="ARBA00023014"/>
    </source>
</evidence>
<keyword evidence="5 8" id="KW-0249">Electron transport</keyword>
<accession>A0A2T0V685</accession>
<dbReference type="NCBIfam" id="TIGR01945">
    <property type="entry name" value="rnfC"/>
    <property type="match status" value="1"/>
</dbReference>
<dbReference type="InterPro" id="IPR017900">
    <property type="entry name" value="4Fe4S_Fe_S_CS"/>
</dbReference>
<dbReference type="Gene3D" id="3.30.70.20">
    <property type="match status" value="1"/>
</dbReference>
<feature type="region of interest" description="Disordered" evidence="9">
    <location>
        <begin position="1"/>
        <end position="24"/>
    </location>
</feature>
<dbReference type="GO" id="GO:0022900">
    <property type="term" value="P:electron transport chain"/>
    <property type="evidence" value="ECO:0007669"/>
    <property type="project" value="UniProtKB-UniRule"/>
</dbReference>
<dbReference type="PANTHER" id="PTHR43034:SF2">
    <property type="entry name" value="ION-TRANSLOCATING OXIDOREDUCTASE COMPLEX SUBUNIT C"/>
    <property type="match status" value="1"/>
</dbReference>
<evidence type="ECO:0000256" key="5">
    <source>
        <dbReference type="ARBA" id="ARBA00022982"/>
    </source>
</evidence>
<feature type="binding site" evidence="8">
    <location>
        <position position="405"/>
    </location>
    <ligand>
        <name>[4Fe-4S] cluster</name>
        <dbReference type="ChEBI" id="CHEBI:49883"/>
        <label>2</label>
    </ligand>
</feature>
<keyword evidence="8" id="KW-0472">Membrane</keyword>
<keyword evidence="4 8" id="KW-0677">Repeat</keyword>
<evidence type="ECO:0000256" key="3">
    <source>
        <dbReference type="ARBA" id="ARBA00022723"/>
    </source>
</evidence>
<dbReference type="Pfam" id="PF12838">
    <property type="entry name" value="Fer4_7"/>
    <property type="match status" value="1"/>
</dbReference>
<dbReference type="GO" id="GO:0009055">
    <property type="term" value="F:electron transfer activity"/>
    <property type="evidence" value="ECO:0007669"/>
    <property type="project" value="InterPro"/>
</dbReference>
<evidence type="ECO:0000256" key="2">
    <source>
        <dbReference type="ARBA" id="ARBA00022485"/>
    </source>
</evidence>
<dbReference type="Gene3D" id="3.40.50.11540">
    <property type="entry name" value="NADH-ubiquinone oxidoreductase 51kDa subunit"/>
    <property type="match status" value="1"/>
</dbReference>
<keyword evidence="1 8" id="KW-0813">Transport</keyword>
<dbReference type="HAMAP" id="MF_00461">
    <property type="entry name" value="RsxC_RnfC"/>
    <property type="match status" value="1"/>
</dbReference>
<evidence type="ECO:0000259" key="10">
    <source>
        <dbReference type="PROSITE" id="PS51379"/>
    </source>
</evidence>
<dbReference type="Proteomes" id="UP000237647">
    <property type="component" value="Unassembled WGS sequence"/>
</dbReference>
<comment type="caution">
    <text evidence="11">The sequence shown here is derived from an EMBL/GenBank/DDBJ whole genome shotgun (WGS) entry which is preliminary data.</text>
</comment>
<feature type="binding site" evidence="8">
    <location>
        <position position="399"/>
    </location>
    <ligand>
        <name>[4Fe-4S] cluster</name>
        <dbReference type="ChEBI" id="CHEBI:49883"/>
        <label>2</label>
    </ligand>
</feature>
<dbReference type="EC" id="7.-.-.-" evidence="8"/>
<keyword evidence="3 8" id="KW-0479">Metal-binding</keyword>
<keyword evidence="2 8" id="KW-0004">4Fe-4S</keyword>
<gene>
    <name evidence="8" type="primary">rnfC</name>
    <name evidence="11" type="ORF">B0H98_102234</name>
</gene>
<dbReference type="RefSeq" id="WP_106374102.1">
    <property type="nucleotide sequence ID" value="NZ_PVTK01000002.1"/>
</dbReference>
<organism evidence="11 12">
    <name type="scientific">Vreelandella songnenensis</name>
    <dbReference type="NCBI Taxonomy" id="1176243"/>
    <lineage>
        <taxon>Bacteria</taxon>
        <taxon>Pseudomonadati</taxon>
        <taxon>Pseudomonadota</taxon>
        <taxon>Gammaproteobacteria</taxon>
        <taxon>Oceanospirillales</taxon>
        <taxon>Halomonadaceae</taxon>
        <taxon>Vreelandella</taxon>
    </lineage>
</organism>
<dbReference type="Pfam" id="PF13375">
    <property type="entry name" value="RnfC_N"/>
    <property type="match status" value="1"/>
</dbReference>
<feature type="binding site" evidence="8">
    <location>
        <position position="363"/>
    </location>
    <ligand>
        <name>[4Fe-4S] cluster</name>
        <dbReference type="ChEBI" id="CHEBI:49883"/>
        <label>1</label>
    </ligand>
</feature>
<feature type="region of interest" description="Disordered" evidence="9">
    <location>
        <begin position="501"/>
        <end position="530"/>
    </location>
</feature>
<dbReference type="Pfam" id="PF10531">
    <property type="entry name" value="SLBB"/>
    <property type="match status" value="1"/>
</dbReference>
<name>A0A2T0V685_9GAMM</name>
<feature type="binding site" evidence="8">
    <location>
        <position position="366"/>
    </location>
    <ligand>
        <name>[4Fe-4S] cluster</name>
        <dbReference type="ChEBI" id="CHEBI:49883"/>
        <label>1</label>
    </ligand>
</feature>
<dbReference type="InterPro" id="IPR019554">
    <property type="entry name" value="Soluble_ligand-bd"/>
</dbReference>
<keyword evidence="6 8" id="KW-0408">Iron</keyword>
<dbReference type="SUPFAM" id="SSF46548">
    <property type="entry name" value="alpha-helical ferredoxin"/>
    <property type="match status" value="1"/>
</dbReference>
<feature type="domain" description="4Fe-4S ferredoxin-type" evidence="10">
    <location>
        <begin position="351"/>
        <end position="380"/>
    </location>
</feature>
<keyword evidence="8" id="KW-1278">Translocase</keyword>
<keyword evidence="7 8" id="KW-0411">Iron-sulfur</keyword>
<dbReference type="PROSITE" id="PS51379">
    <property type="entry name" value="4FE4S_FER_2"/>
    <property type="match status" value="2"/>
</dbReference>
<dbReference type="InterPro" id="IPR037225">
    <property type="entry name" value="Nuo51_FMN-bd_sf"/>
</dbReference>
<comment type="subcellular location">
    <subcellularLocation>
        <location evidence="8">Cell inner membrane</location>
        <topology evidence="8">Peripheral membrane protein</topology>
    </subcellularLocation>
</comment>
<feature type="domain" description="4Fe-4S ferredoxin-type" evidence="10">
    <location>
        <begin position="390"/>
        <end position="419"/>
    </location>
</feature>
<evidence type="ECO:0000256" key="6">
    <source>
        <dbReference type="ARBA" id="ARBA00023004"/>
    </source>
</evidence>
<feature type="binding site" evidence="8">
    <location>
        <position position="409"/>
    </location>
    <ligand>
        <name>[4Fe-4S] cluster</name>
        <dbReference type="ChEBI" id="CHEBI:49883"/>
        <label>1</label>
    </ligand>
</feature>
<comment type="function">
    <text evidence="8">Part of a membrane-bound complex that couples electron transfer with translocation of ions across the membrane.</text>
</comment>
<keyword evidence="8" id="KW-0997">Cell inner membrane</keyword>